<name>A0A1W2TAJ1_ROSNE</name>
<dbReference type="OMA" id="TICLFIQ"/>
<protein>
    <submittedName>
        <fullName evidence="8">Putative integral membrane</fullName>
    </submittedName>
</protein>
<keyword evidence="2 6" id="KW-0812">Transmembrane</keyword>
<feature type="transmembrane region" description="Helical" evidence="6">
    <location>
        <begin position="20"/>
        <end position="41"/>
    </location>
</feature>
<keyword evidence="3 6" id="KW-1133">Transmembrane helix</keyword>
<evidence type="ECO:0000256" key="5">
    <source>
        <dbReference type="ARBA" id="ARBA00038359"/>
    </source>
</evidence>
<dbReference type="GO" id="GO:0016020">
    <property type="term" value="C:membrane"/>
    <property type="evidence" value="ECO:0007669"/>
    <property type="project" value="UniProtKB-SubCell"/>
</dbReference>
<feature type="transmembrane region" description="Helical" evidence="6">
    <location>
        <begin position="209"/>
        <end position="231"/>
    </location>
</feature>
<sequence>MASQFPPPVDRNDPGQGPTIMAITWTFQILSLGAVTARLAARRHKRLAWSWDDYLMLAAVSLATSSYVHGLGKHDRSLFADELITILRDNFVSVPPGILVGLLSRTSIVILLSRLFAPYKWFRYYLIAYTCLMWVVGVVQMPLTYLQITPVEALWNFMIIPTARWDSRIWLYTAYLSQSLCTFSDLTYALFPVIFIWRLNMPLRERISLILVMGGSLLSMTLSILKTIALAEVAAASPTSPDPQYKASTSLKYGYTEQNIVIIMGCIPALRPFLKLATSKLSSLRKYYSYIRKTTPSEFSSNRYTDLDTDSHQLNYIHTGDGTAKASVGVGNFTRSLHDKRSNDPLPLHDGITRTDGYTITYDTKERIPRETV</sequence>
<feature type="transmembrane region" description="Helical" evidence="6">
    <location>
        <begin position="53"/>
        <end position="72"/>
    </location>
</feature>
<feature type="transmembrane region" description="Helical" evidence="6">
    <location>
        <begin position="124"/>
        <end position="149"/>
    </location>
</feature>
<proteinExistence type="inferred from homology"/>
<comment type="similarity">
    <text evidence="5">Belongs to the SAT4 family.</text>
</comment>
<dbReference type="InterPro" id="IPR049326">
    <property type="entry name" value="Rhodopsin_dom_fungi"/>
</dbReference>
<gene>
    <name evidence="8" type="ORF">SAMD00023353_13500020</name>
</gene>
<evidence type="ECO:0000256" key="2">
    <source>
        <dbReference type="ARBA" id="ARBA00022692"/>
    </source>
</evidence>
<dbReference type="STRING" id="77044.A0A1W2TAJ1"/>
<evidence type="ECO:0000259" key="7">
    <source>
        <dbReference type="Pfam" id="PF20684"/>
    </source>
</evidence>
<dbReference type="PANTHER" id="PTHR33048">
    <property type="entry name" value="PTH11-LIKE INTEGRAL MEMBRANE PROTEIN (AFU_ORTHOLOGUE AFUA_5G11245)"/>
    <property type="match status" value="1"/>
</dbReference>
<reference evidence="8" key="1">
    <citation type="submission" date="2016-03" db="EMBL/GenBank/DDBJ databases">
        <title>Draft genome sequence of Rosellinia necatrix.</title>
        <authorList>
            <person name="Kanematsu S."/>
        </authorList>
    </citation>
    <scope>NUCLEOTIDE SEQUENCE [LARGE SCALE GENOMIC DNA]</scope>
    <source>
        <strain evidence="8">W97</strain>
    </source>
</reference>
<comment type="subcellular location">
    <subcellularLocation>
        <location evidence="1">Membrane</location>
        <topology evidence="1">Multi-pass membrane protein</topology>
    </subcellularLocation>
</comment>
<dbReference type="Pfam" id="PF20684">
    <property type="entry name" value="Fung_rhodopsin"/>
    <property type="match status" value="1"/>
</dbReference>
<feature type="transmembrane region" description="Helical" evidence="6">
    <location>
        <begin position="92"/>
        <end position="112"/>
    </location>
</feature>
<feature type="domain" description="Rhodopsin" evidence="7">
    <location>
        <begin position="37"/>
        <end position="275"/>
    </location>
</feature>
<accession>A0A1W2TAJ1</accession>
<dbReference type="EMBL" id="DF977580">
    <property type="protein sequence ID" value="GAP82403.2"/>
    <property type="molecule type" value="Genomic_DNA"/>
</dbReference>
<dbReference type="InterPro" id="IPR052337">
    <property type="entry name" value="SAT4-like"/>
</dbReference>
<evidence type="ECO:0000256" key="6">
    <source>
        <dbReference type="SAM" id="Phobius"/>
    </source>
</evidence>
<evidence type="ECO:0000313" key="9">
    <source>
        <dbReference type="Proteomes" id="UP000054516"/>
    </source>
</evidence>
<organism evidence="8">
    <name type="scientific">Rosellinia necatrix</name>
    <name type="common">White root-rot fungus</name>
    <dbReference type="NCBI Taxonomy" id="77044"/>
    <lineage>
        <taxon>Eukaryota</taxon>
        <taxon>Fungi</taxon>
        <taxon>Dikarya</taxon>
        <taxon>Ascomycota</taxon>
        <taxon>Pezizomycotina</taxon>
        <taxon>Sordariomycetes</taxon>
        <taxon>Xylariomycetidae</taxon>
        <taxon>Xylariales</taxon>
        <taxon>Xylariaceae</taxon>
        <taxon>Rosellinia</taxon>
    </lineage>
</organism>
<evidence type="ECO:0000256" key="1">
    <source>
        <dbReference type="ARBA" id="ARBA00004141"/>
    </source>
</evidence>
<feature type="transmembrane region" description="Helical" evidence="6">
    <location>
        <begin position="169"/>
        <end position="197"/>
    </location>
</feature>
<keyword evidence="9" id="KW-1185">Reference proteome</keyword>
<dbReference type="PANTHER" id="PTHR33048:SF155">
    <property type="entry name" value="INTEGRAL MEMBRANE PROTEIN"/>
    <property type="match status" value="1"/>
</dbReference>
<dbReference type="AlphaFoldDB" id="A0A1W2TAJ1"/>
<dbReference type="OrthoDB" id="5429740at2759"/>
<dbReference type="Proteomes" id="UP000054516">
    <property type="component" value="Unassembled WGS sequence"/>
</dbReference>
<evidence type="ECO:0000256" key="4">
    <source>
        <dbReference type="ARBA" id="ARBA00023136"/>
    </source>
</evidence>
<keyword evidence="4 6" id="KW-0472">Membrane</keyword>
<evidence type="ECO:0000256" key="3">
    <source>
        <dbReference type="ARBA" id="ARBA00022989"/>
    </source>
</evidence>
<evidence type="ECO:0000313" key="8">
    <source>
        <dbReference type="EMBL" id="GAP82403.2"/>
    </source>
</evidence>